<dbReference type="InterPro" id="IPR038705">
    <property type="entry name" value="YabP_sf"/>
</dbReference>
<proteinExistence type="predicted"/>
<dbReference type="Pfam" id="PF07873">
    <property type="entry name" value="YabP"/>
    <property type="match status" value="1"/>
</dbReference>
<dbReference type="Proteomes" id="UP001304683">
    <property type="component" value="Chromosome"/>
</dbReference>
<accession>A0ABZ0QNT9</accession>
<evidence type="ECO:0000313" key="2">
    <source>
        <dbReference type="Proteomes" id="UP001304683"/>
    </source>
</evidence>
<dbReference type="InterPro" id="IPR012504">
    <property type="entry name" value="Spore_YabP"/>
</dbReference>
<dbReference type="InterPro" id="IPR022476">
    <property type="entry name" value="Spore_YabP/YqfC"/>
</dbReference>
<gene>
    <name evidence="1" type="primary">yabP</name>
    <name evidence="1" type="ORF">Q5761_00285</name>
</gene>
<organism evidence="1 2">
    <name type="scientific">Thermaerobacter composti</name>
    <dbReference type="NCBI Taxonomy" id="554949"/>
    <lineage>
        <taxon>Bacteria</taxon>
        <taxon>Bacillati</taxon>
        <taxon>Bacillota</taxon>
        <taxon>Clostridia</taxon>
        <taxon>Eubacteriales</taxon>
        <taxon>Clostridiales Family XVII. Incertae Sedis</taxon>
        <taxon>Thermaerobacter</taxon>
    </lineage>
</organism>
<protein>
    <submittedName>
        <fullName evidence="1">Sporulation protein YabP</fullName>
    </submittedName>
</protein>
<dbReference type="EMBL" id="CP132508">
    <property type="protein sequence ID" value="WPD19155.1"/>
    <property type="molecule type" value="Genomic_DNA"/>
</dbReference>
<dbReference type="NCBIfam" id="TIGR02892">
    <property type="entry name" value="spore_yabP"/>
    <property type="match status" value="1"/>
</dbReference>
<reference evidence="1 2" key="1">
    <citation type="submission" date="2023-08" db="EMBL/GenBank/DDBJ databases">
        <title>Genome sequence of Thermaerobacter compostii strain Ins1, a spore-forming filamentous bacterium isolated from a deep geothermal reservoir.</title>
        <authorList>
            <person name="Bregnard D."/>
            <person name="Gonzalez D."/>
            <person name="Junier P."/>
        </authorList>
    </citation>
    <scope>NUCLEOTIDE SEQUENCE [LARGE SCALE GENOMIC DNA]</scope>
    <source>
        <strain evidence="1 2">Ins1</strain>
    </source>
</reference>
<dbReference type="Gene3D" id="2.60.40.2000">
    <property type="match status" value="1"/>
</dbReference>
<evidence type="ECO:0000313" key="1">
    <source>
        <dbReference type="EMBL" id="WPD19155.1"/>
    </source>
</evidence>
<sequence>MAEGQAAPGNRGRHNLTLVGRERLELDGVQRVENFDDRTVVLDTVMGRLTVRGEGLHIHELNLEEGRLRMTGRVAQLAYDDSTPRRRDRRHLLERLFQ</sequence>
<keyword evidence="2" id="KW-1185">Reference proteome</keyword>
<name>A0ABZ0QNT9_9FIRM</name>
<dbReference type="RefSeq" id="WP_135224659.1">
    <property type="nucleotide sequence ID" value="NZ_CP132508.1"/>
</dbReference>